<sequence length="79" mass="8269">MAMQDHGDAVADQKQVDMRVEQAGDGIGVGGQADQRDAALTAANQLRADANVGGRQFRGQSSPPSAHGWIGYPHGRAEL</sequence>
<name>Q98NC8_RHILO</name>
<accession>Q98NC8</accession>
<dbReference type="AlphaFoldDB" id="Q98NC8"/>
<reference evidence="2 3" key="1">
    <citation type="journal article" date="2000" name="DNA Res.">
        <title>Complete genome structure of the nitrogen-fixing symbiotic bacterium Mesorhizobium loti.</title>
        <authorList>
            <person name="Kaneko T."/>
            <person name="Nakamura Y."/>
            <person name="Sato S."/>
            <person name="Asamizu E."/>
            <person name="Kato T."/>
            <person name="Sasamoto S."/>
            <person name="Watanabe A."/>
            <person name="Idesawa K."/>
            <person name="Ishikawa A."/>
            <person name="Kawashima K."/>
            <person name="Kimura T."/>
            <person name="Kishida Y."/>
            <person name="Kiyokawa C."/>
            <person name="Kohara M."/>
            <person name="Matsumoto M."/>
            <person name="Matsuno A."/>
            <person name="Mochizuki Y."/>
            <person name="Nakayama S."/>
            <person name="Nakazaki N."/>
            <person name="Shimpo S."/>
            <person name="Sugimoto M."/>
            <person name="Takeuchi C."/>
            <person name="Yamada M."/>
            <person name="Tabata S."/>
        </authorList>
    </citation>
    <scope>NUCLEOTIDE SEQUENCE [LARGE SCALE GENOMIC DNA]</scope>
    <source>
        <strain evidence="3">LMG 29417 / CECT 9101 / MAFF 303099</strain>
    </source>
</reference>
<feature type="region of interest" description="Disordered" evidence="1">
    <location>
        <begin position="54"/>
        <end position="79"/>
    </location>
</feature>
<organism evidence="2 3">
    <name type="scientific">Mesorhizobium japonicum (strain LMG 29417 / CECT 9101 / MAFF 303099)</name>
    <name type="common">Mesorhizobium loti (strain MAFF 303099)</name>
    <dbReference type="NCBI Taxonomy" id="266835"/>
    <lineage>
        <taxon>Bacteria</taxon>
        <taxon>Pseudomonadati</taxon>
        <taxon>Pseudomonadota</taxon>
        <taxon>Alphaproteobacteria</taxon>
        <taxon>Hyphomicrobiales</taxon>
        <taxon>Phyllobacteriaceae</taxon>
        <taxon>Mesorhizobium</taxon>
    </lineage>
</organism>
<protein>
    <submittedName>
        <fullName evidence="2">Msr8581 protein</fullName>
    </submittedName>
</protein>
<gene>
    <name evidence="2" type="ordered locus">msr8581</name>
</gene>
<proteinExistence type="predicted"/>
<evidence type="ECO:0000313" key="2">
    <source>
        <dbReference type="EMBL" id="BAB47833.1"/>
    </source>
</evidence>
<dbReference type="Proteomes" id="UP000000552">
    <property type="component" value="Chromosome"/>
</dbReference>
<evidence type="ECO:0000313" key="3">
    <source>
        <dbReference type="Proteomes" id="UP000000552"/>
    </source>
</evidence>
<dbReference type="EMBL" id="BA000012">
    <property type="protein sequence ID" value="BAB47833.1"/>
    <property type="molecule type" value="Genomic_DNA"/>
</dbReference>
<dbReference type="HOGENOM" id="CLU_2603580_0_0_5"/>
<dbReference type="KEGG" id="mlo:msr8581"/>
<evidence type="ECO:0000256" key="1">
    <source>
        <dbReference type="SAM" id="MobiDB-lite"/>
    </source>
</evidence>